<comment type="caution">
    <text evidence="1">The sequence shown here is derived from an EMBL/GenBank/DDBJ whole genome shotgun (WGS) entry which is preliminary data.</text>
</comment>
<evidence type="ECO:0000313" key="1">
    <source>
        <dbReference type="EMBL" id="MDQ0316612.1"/>
    </source>
</evidence>
<organism evidence="1 2">
    <name type="scientific">Amorphus orientalis</name>
    <dbReference type="NCBI Taxonomy" id="649198"/>
    <lineage>
        <taxon>Bacteria</taxon>
        <taxon>Pseudomonadati</taxon>
        <taxon>Pseudomonadota</taxon>
        <taxon>Alphaproteobacteria</taxon>
        <taxon>Hyphomicrobiales</taxon>
        <taxon>Amorphaceae</taxon>
        <taxon>Amorphus</taxon>
    </lineage>
</organism>
<dbReference type="EMBL" id="JAUSUL010000003">
    <property type="protein sequence ID" value="MDQ0316612.1"/>
    <property type="molecule type" value="Genomic_DNA"/>
</dbReference>
<keyword evidence="2" id="KW-1185">Reference proteome</keyword>
<evidence type="ECO:0000313" key="2">
    <source>
        <dbReference type="Proteomes" id="UP001229244"/>
    </source>
</evidence>
<dbReference type="Proteomes" id="UP001229244">
    <property type="component" value="Unassembled WGS sequence"/>
</dbReference>
<accession>A0AAE3VR40</accession>
<sequence>MLHCESPFFRPPETIMVGAPWVSDEKRGFKCSIRTAMTVLPEISSPTAGA</sequence>
<proteinExistence type="predicted"/>
<gene>
    <name evidence="1" type="ORF">J2S73_003088</name>
</gene>
<name>A0AAE3VR40_9HYPH</name>
<reference evidence="1" key="1">
    <citation type="submission" date="2023-07" db="EMBL/GenBank/DDBJ databases">
        <title>Genomic Encyclopedia of Type Strains, Phase IV (KMG-IV): sequencing the most valuable type-strain genomes for metagenomic binning, comparative biology and taxonomic classification.</title>
        <authorList>
            <person name="Goeker M."/>
        </authorList>
    </citation>
    <scope>NUCLEOTIDE SEQUENCE</scope>
    <source>
        <strain evidence="1">DSM 21202</strain>
    </source>
</reference>
<protein>
    <submittedName>
        <fullName evidence="1">Uncharacterized protein</fullName>
    </submittedName>
</protein>
<dbReference type="AlphaFoldDB" id="A0AAE3VR40"/>